<keyword evidence="4" id="KW-1185">Reference proteome</keyword>
<evidence type="ECO:0000313" key="4">
    <source>
        <dbReference type="Proteomes" id="UP001254759"/>
    </source>
</evidence>
<name>A0ABU1RN62_9GAMM</name>
<sequence>MTKHRSPSARCRAAIFFAMLLALASPAGAASLQVAPTSLTLQAKQNADGLWLSNSGEAPVQVQLRVFRWTQVNGEELLEPTRDLVISPPMQTLPPGERQLVRLVRTKPIPPAAETSYRVIVDELPAPNKEQQGLQFVLRYSIPVFVLPETPTPIAPALHTRLVEGEDGQAAIEIENHGSEHAQIADLIYTDASNKQDVVIPGLVGYVLPGQRMRWSLKSPASRFAGGAFKARINSGPVEQSLPLVPGAH</sequence>
<gene>
    <name evidence="3" type="ORF">J2W94_000473</name>
</gene>
<accession>A0ABU1RN62</accession>
<dbReference type="PANTHER" id="PTHR30251:SF4">
    <property type="entry name" value="SLR1668 PROTEIN"/>
    <property type="match status" value="1"/>
</dbReference>
<comment type="caution">
    <text evidence="3">The sequence shown here is derived from an EMBL/GenBank/DDBJ whole genome shotgun (WGS) entry which is preliminary data.</text>
</comment>
<evidence type="ECO:0000259" key="2">
    <source>
        <dbReference type="Pfam" id="PF00345"/>
    </source>
</evidence>
<dbReference type="PANTHER" id="PTHR30251">
    <property type="entry name" value="PILUS ASSEMBLY CHAPERONE"/>
    <property type="match status" value="1"/>
</dbReference>
<dbReference type="Gene3D" id="2.60.40.10">
    <property type="entry name" value="Immunoglobulins"/>
    <property type="match status" value="1"/>
</dbReference>
<protein>
    <submittedName>
        <fullName evidence="3">Fimbrial chaperone protein</fullName>
    </submittedName>
</protein>
<dbReference type="InterPro" id="IPR016147">
    <property type="entry name" value="Pili_assmbl_chaperone_N"/>
</dbReference>
<dbReference type="EMBL" id="JAVDTT010000001">
    <property type="protein sequence ID" value="MDR6840209.1"/>
    <property type="molecule type" value="Genomic_DNA"/>
</dbReference>
<evidence type="ECO:0000313" key="3">
    <source>
        <dbReference type="EMBL" id="MDR6840209.1"/>
    </source>
</evidence>
<feature type="signal peptide" evidence="1">
    <location>
        <begin position="1"/>
        <end position="29"/>
    </location>
</feature>
<dbReference type="Proteomes" id="UP001254759">
    <property type="component" value="Unassembled WGS sequence"/>
</dbReference>
<dbReference type="RefSeq" id="WP_310090033.1">
    <property type="nucleotide sequence ID" value="NZ_JAVDTT010000001.1"/>
</dbReference>
<proteinExistence type="predicted"/>
<feature type="domain" description="Pili assembly chaperone N-terminal" evidence="2">
    <location>
        <begin position="32"/>
        <end position="150"/>
    </location>
</feature>
<organism evidence="3 4">
    <name type="scientific">Pseudoxanthomonas sacheonensis</name>
    <dbReference type="NCBI Taxonomy" id="443615"/>
    <lineage>
        <taxon>Bacteria</taxon>
        <taxon>Pseudomonadati</taxon>
        <taxon>Pseudomonadota</taxon>
        <taxon>Gammaproteobacteria</taxon>
        <taxon>Lysobacterales</taxon>
        <taxon>Lysobacteraceae</taxon>
        <taxon>Pseudoxanthomonas</taxon>
    </lineage>
</organism>
<dbReference type="Pfam" id="PF00345">
    <property type="entry name" value="PapD_N"/>
    <property type="match status" value="1"/>
</dbReference>
<dbReference type="InterPro" id="IPR008962">
    <property type="entry name" value="PapD-like_sf"/>
</dbReference>
<feature type="chain" id="PRO_5046314465" evidence="1">
    <location>
        <begin position="30"/>
        <end position="249"/>
    </location>
</feature>
<evidence type="ECO:0000256" key="1">
    <source>
        <dbReference type="SAM" id="SignalP"/>
    </source>
</evidence>
<dbReference type="SUPFAM" id="SSF49354">
    <property type="entry name" value="PapD-like"/>
    <property type="match status" value="1"/>
</dbReference>
<dbReference type="InterPro" id="IPR050643">
    <property type="entry name" value="Periplasmic_pilus_chap"/>
</dbReference>
<keyword evidence="1" id="KW-0732">Signal</keyword>
<dbReference type="InterPro" id="IPR013783">
    <property type="entry name" value="Ig-like_fold"/>
</dbReference>
<reference evidence="3 4" key="1">
    <citation type="submission" date="2023-07" db="EMBL/GenBank/DDBJ databases">
        <title>Sorghum-associated microbial communities from plants grown in Nebraska, USA.</title>
        <authorList>
            <person name="Schachtman D."/>
        </authorList>
    </citation>
    <scope>NUCLEOTIDE SEQUENCE [LARGE SCALE GENOMIC DNA]</scope>
    <source>
        <strain evidence="3 4">BE107</strain>
    </source>
</reference>